<sequence length="214" mass="23363">MPESPRPPQDDHGSWTRRQFLAAGGVVATGALAGCSGLPGTGPRTLDTVVHENSEDELSWDFPGQSDAESIGYVEIRRKPQFDSEGSIPSLWFTFNASIDPSSSYKLDQFTATFATPNTYFDQHGQLTYLVSPPTRSDSFNTYYQRAWGGTTHRQFVMDMDDIGLDGTIQFPFVIRDPQALPSTLQCSFSVQATESGTFGETVTASGSGTFEFG</sequence>
<dbReference type="Proteomes" id="UP000008243">
    <property type="component" value="Plasmid pHV4"/>
</dbReference>
<geneLocation type="plasmid" evidence="1 2">
    <name>pHV4</name>
</geneLocation>
<evidence type="ECO:0000313" key="1">
    <source>
        <dbReference type="EMBL" id="ADE01673.2"/>
    </source>
</evidence>
<dbReference type="EMBL" id="CP001955">
    <property type="protein sequence ID" value="ADE01673.2"/>
    <property type="molecule type" value="Genomic_DNA"/>
</dbReference>
<dbReference type="RefSeq" id="WP_236995445.1">
    <property type="nucleotide sequence ID" value="NC_013966.1"/>
</dbReference>
<gene>
    <name evidence="1" type="ordered locus">HVO_A0361</name>
</gene>
<dbReference type="PaxDb" id="309800-C498_10406"/>
<evidence type="ECO:0000313" key="2">
    <source>
        <dbReference type="Proteomes" id="UP000008243"/>
    </source>
</evidence>
<dbReference type="PROSITE" id="PS51318">
    <property type="entry name" value="TAT"/>
    <property type="match status" value="1"/>
</dbReference>
<accession>D4GR30</accession>
<organism evidence="1 2">
    <name type="scientific">Haloferax volcanii (strain ATCC 29605 / DSM 3757 / JCM 8879 / NBRC 14742 / NCIMB 2012 / VKM B-1768 / DS2)</name>
    <name type="common">Halobacterium volcanii</name>
    <dbReference type="NCBI Taxonomy" id="309800"/>
    <lineage>
        <taxon>Archaea</taxon>
        <taxon>Methanobacteriati</taxon>
        <taxon>Methanobacteriota</taxon>
        <taxon>Stenosarchaea group</taxon>
        <taxon>Halobacteria</taxon>
        <taxon>Halobacteriales</taxon>
        <taxon>Haloferacaceae</taxon>
        <taxon>Haloferax</taxon>
    </lineage>
</organism>
<dbReference type="PROSITE" id="PS51257">
    <property type="entry name" value="PROKAR_LIPOPROTEIN"/>
    <property type="match status" value="1"/>
</dbReference>
<protein>
    <submittedName>
        <fullName evidence="1">Uncharacterized protein</fullName>
    </submittedName>
</protein>
<proteinExistence type="predicted"/>
<dbReference type="AlphaFoldDB" id="D4GR30"/>
<dbReference type="InterPro" id="IPR006311">
    <property type="entry name" value="TAT_signal"/>
</dbReference>
<reference evidence="1 2" key="1">
    <citation type="journal article" date="2010" name="PLoS ONE">
        <title>The complete genome sequence of Haloferax volcanii DS2, a model archaeon.</title>
        <authorList>
            <person name="Hartman A.L."/>
            <person name="Norais C."/>
            <person name="Badger J.H."/>
            <person name="Delmas S."/>
            <person name="Haldenby S."/>
            <person name="Madupu R."/>
            <person name="Robinson J."/>
            <person name="Khouri H."/>
            <person name="Ren Q."/>
            <person name="Lowe T.M."/>
            <person name="Maupin-Furlow J."/>
            <person name="Pohlschroder M."/>
            <person name="Daniels C."/>
            <person name="Pfeiffer F."/>
            <person name="Allers T."/>
            <person name="Eisen J.A."/>
        </authorList>
    </citation>
    <scope>NUCLEOTIDE SEQUENCE [LARGE SCALE GENOMIC DNA]</scope>
    <source>
        <strain evidence="2">ATCC 29605 / DSM 3757 / JCM 8879 / NBRC 14742 / NCIMB 2012 / VKM B-1768 / DS2</strain>
    </source>
</reference>
<keyword evidence="1" id="KW-0614">Plasmid</keyword>
<name>D4GR30_HALVD</name>
<dbReference type="GeneID" id="8923501"/>
<dbReference type="KEGG" id="hvo:HVO_A0361"/>
<dbReference type="EnsemblBacteria" id="ADE01673">
    <property type="protein sequence ID" value="ADE01673"/>
    <property type="gene ID" value="HVO_A0361"/>
</dbReference>
<keyword evidence="2" id="KW-1185">Reference proteome</keyword>